<dbReference type="EC" id="3.1.3.71" evidence="3 8"/>
<dbReference type="AlphaFoldDB" id="A0A0G2ZE72"/>
<dbReference type="PANTHER" id="PTHR37311:SF1">
    <property type="entry name" value="2-PHOSPHOSULFOLACTATE PHOSPHATASE-RELATED"/>
    <property type="match status" value="1"/>
</dbReference>
<evidence type="ECO:0000256" key="4">
    <source>
        <dbReference type="ARBA" id="ARBA00021948"/>
    </source>
</evidence>
<dbReference type="InterPro" id="IPR005238">
    <property type="entry name" value="ComB-like"/>
</dbReference>
<dbReference type="EMBL" id="CP011232">
    <property type="protein sequence ID" value="AKI97859.1"/>
    <property type="molecule type" value="Genomic_DNA"/>
</dbReference>
<name>A0A0G2ZE72_9BACT</name>
<protein>
    <recommendedName>
        <fullName evidence="4 8">Probable 2-phosphosulfolactate phosphatase</fullName>
        <ecNumber evidence="3 8">3.1.3.71</ecNumber>
    </recommendedName>
</protein>
<evidence type="ECO:0000256" key="6">
    <source>
        <dbReference type="ARBA" id="ARBA00022842"/>
    </source>
</evidence>
<comment type="cofactor">
    <cofactor evidence="1 8">
        <name>Mg(2+)</name>
        <dbReference type="ChEBI" id="CHEBI:18420"/>
    </cofactor>
</comment>
<dbReference type="GO" id="GO:0000287">
    <property type="term" value="F:magnesium ion binding"/>
    <property type="evidence" value="ECO:0007669"/>
    <property type="project" value="UniProtKB-UniRule"/>
</dbReference>
<dbReference type="PATRIC" id="fig|1330330.3.peg.1746"/>
<evidence type="ECO:0000313" key="9">
    <source>
        <dbReference type="EMBL" id="AKI97859.1"/>
    </source>
</evidence>
<dbReference type="KEGG" id="kpf:IX53_08595"/>
<evidence type="ECO:0000256" key="5">
    <source>
        <dbReference type="ARBA" id="ARBA00022801"/>
    </source>
</evidence>
<gene>
    <name evidence="8" type="primary">comB</name>
    <name evidence="9" type="ORF">IX53_08595</name>
</gene>
<evidence type="ECO:0000256" key="3">
    <source>
        <dbReference type="ARBA" id="ARBA00012953"/>
    </source>
</evidence>
<dbReference type="SUPFAM" id="SSF142823">
    <property type="entry name" value="ComB-like"/>
    <property type="match status" value="1"/>
</dbReference>
<evidence type="ECO:0000313" key="10">
    <source>
        <dbReference type="Proteomes" id="UP000035159"/>
    </source>
</evidence>
<reference evidence="9 10" key="1">
    <citation type="submission" date="2015-04" db="EMBL/GenBank/DDBJ databases">
        <title>Complete Genome Sequence of Kosmotoga pacifica SLHLJ1.</title>
        <authorList>
            <person name="Jiang L.J."/>
            <person name="Shao Z.Z."/>
            <person name="Jebbar M."/>
        </authorList>
    </citation>
    <scope>NUCLEOTIDE SEQUENCE [LARGE SCALE GENOMIC DNA]</scope>
    <source>
        <strain evidence="9 10">SLHLJ1</strain>
    </source>
</reference>
<dbReference type="GO" id="GO:0050545">
    <property type="term" value="F:sulfopyruvate decarboxylase activity"/>
    <property type="evidence" value="ECO:0007669"/>
    <property type="project" value="TreeGrafter"/>
</dbReference>
<keyword evidence="5 8" id="KW-0378">Hydrolase</keyword>
<dbReference type="OrthoDB" id="4913at2"/>
<dbReference type="HAMAP" id="MF_00490">
    <property type="entry name" value="ComB"/>
    <property type="match status" value="1"/>
</dbReference>
<evidence type="ECO:0000256" key="8">
    <source>
        <dbReference type="HAMAP-Rule" id="MF_00490"/>
    </source>
</evidence>
<keyword evidence="10" id="KW-1185">Reference proteome</keyword>
<evidence type="ECO:0000256" key="7">
    <source>
        <dbReference type="ARBA" id="ARBA00033711"/>
    </source>
</evidence>
<dbReference type="FunFam" id="3.90.1560.10:FF:000001">
    <property type="entry name" value="Probable 2-phosphosulfolactate phosphatase"/>
    <property type="match status" value="1"/>
</dbReference>
<comment type="catalytic activity">
    <reaction evidence="7 8">
        <text>(2R)-O-phospho-3-sulfolactate + H2O = (2R)-3-sulfolactate + phosphate</text>
        <dbReference type="Rhea" id="RHEA:23416"/>
        <dbReference type="ChEBI" id="CHEBI:15377"/>
        <dbReference type="ChEBI" id="CHEBI:15597"/>
        <dbReference type="ChEBI" id="CHEBI:43474"/>
        <dbReference type="ChEBI" id="CHEBI:58738"/>
        <dbReference type="EC" id="3.1.3.71"/>
    </reaction>
</comment>
<evidence type="ECO:0000256" key="2">
    <source>
        <dbReference type="ARBA" id="ARBA00009997"/>
    </source>
</evidence>
<sequence>MKIDVFLSPLNSPKTLEVAVGIDVLRATSTIVTALANGATAIIPASSLGEARKIKRKNPAVLLAGEREGFKLPDFDLGNSPFEFFDVKGKEIVITTSNGTKLINFLKDSRYLYIASFLNISAVAMEIQKLEPSELGIGCAGSGGEVGLEDVLCAGALIKFLLSSNPDLELTDSALIALELFNRYGGEIEKTMSTIASHGRKLIMKGFEKDVHFCAKIDLFSTVPVYREGKIVRNDL</sequence>
<dbReference type="STRING" id="1330330.IX53_08595"/>
<dbReference type="Proteomes" id="UP000035159">
    <property type="component" value="Chromosome"/>
</dbReference>
<dbReference type="GO" id="GO:0050532">
    <property type="term" value="F:2-phosphosulfolactate phosphatase activity"/>
    <property type="evidence" value="ECO:0007669"/>
    <property type="project" value="UniProtKB-UniRule"/>
</dbReference>
<dbReference type="Pfam" id="PF04029">
    <property type="entry name" value="2-ph_phosp"/>
    <property type="match status" value="1"/>
</dbReference>
<proteinExistence type="inferred from homology"/>
<organism evidence="9 10">
    <name type="scientific">Kosmotoga pacifica</name>
    <dbReference type="NCBI Taxonomy" id="1330330"/>
    <lineage>
        <taxon>Bacteria</taxon>
        <taxon>Thermotogati</taxon>
        <taxon>Thermotogota</taxon>
        <taxon>Thermotogae</taxon>
        <taxon>Kosmotogales</taxon>
        <taxon>Kosmotogaceae</taxon>
        <taxon>Kosmotoga</taxon>
    </lineage>
</organism>
<dbReference type="InterPro" id="IPR036702">
    <property type="entry name" value="ComB-like_sf"/>
</dbReference>
<evidence type="ECO:0000256" key="1">
    <source>
        <dbReference type="ARBA" id="ARBA00001946"/>
    </source>
</evidence>
<dbReference type="Gene3D" id="3.90.1560.10">
    <property type="entry name" value="ComB-like"/>
    <property type="match status" value="1"/>
</dbReference>
<dbReference type="PANTHER" id="PTHR37311">
    <property type="entry name" value="2-PHOSPHOSULFOLACTATE PHOSPHATASE-RELATED"/>
    <property type="match status" value="1"/>
</dbReference>
<comment type="similarity">
    <text evidence="2 8">Belongs to the ComB family.</text>
</comment>
<keyword evidence="6 8" id="KW-0460">Magnesium</keyword>
<accession>A0A0G2ZE72</accession>